<reference evidence="5" key="1">
    <citation type="submission" date="2012-08" db="EMBL/GenBank/DDBJ databases">
        <title>Genome analysis of Colletotrichum orbiculare and Colletotrichum fructicola.</title>
        <authorList>
            <person name="Gan P.H.P."/>
            <person name="Ikeda K."/>
            <person name="Irieda H."/>
            <person name="Narusaka M."/>
            <person name="O'Connell R.J."/>
            <person name="Narusaka Y."/>
            <person name="Takano Y."/>
            <person name="Kubo Y."/>
            <person name="Shirasu K."/>
        </authorList>
    </citation>
    <scope>NUCLEOTIDE SEQUENCE</scope>
    <source>
        <strain evidence="5">Nara gc5</strain>
    </source>
</reference>
<evidence type="ECO:0000313" key="5">
    <source>
        <dbReference type="EMBL" id="ELA27746.1"/>
    </source>
</evidence>
<dbReference type="InterPro" id="IPR008922">
    <property type="entry name" value="Di-copper_centre_dom_sf"/>
</dbReference>
<keyword evidence="3" id="KW-0732">Signal</keyword>
<gene>
    <name evidence="5" type="ORF">CGGC5_1476</name>
</gene>
<dbReference type="GO" id="GO:0016491">
    <property type="term" value="F:oxidoreductase activity"/>
    <property type="evidence" value="ECO:0007669"/>
    <property type="project" value="InterPro"/>
</dbReference>
<dbReference type="InterPro" id="IPR050316">
    <property type="entry name" value="Tyrosinase/Hemocyanin"/>
</dbReference>
<dbReference type="PANTHER" id="PTHR11474">
    <property type="entry name" value="TYROSINASE FAMILY MEMBER"/>
    <property type="match status" value="1"/>
</dbReference>
<evidence type="ECO:0000259" key="4">
    <source>
        <dbReference type="PROSITE" id="PS00498"/>
    </source>
</evidence>
<sequence length="372" mass="41648">MRSVSLALLAVAGLHFLSAAAAPANNTNVEACADPLIRHEWRQLSLEQRLDYIDSIKCLMALPSEGNDLWPGAKSRYDDFQGMHIYMTKQVHFNVSNARGNKLSNLWFGRKWHRWMLYLFESELRTKCDLKGTLPYWNMGLDNTAEGFAKSPVFDNIYGVGGNGPYIADVTDPEEFPVQKPIEIPERSGGGCVQDGPFANITVPMGLGYSVEFTPHCLRRDFSLPIITSALSDEVINRTLSATSFDEFNLHVQGYSMQVSGMTLHAGMHLGIGGAVGDVADMYSSPGDPVFYFIHGALDKIWNEWQRMNWPARKMDIGGPDIIWAYPFNFFGDVAYENITLQYPLSFPNFSGNMTVAEVMDIQGGPFCYEYK</sequence>
<dbReference type="PROSITE" id="PS00498">
    <property type="entry name" value="TYROSINASE_2"/>
    <property type="match status" value="1"/>
</dbReference>
<feature type="chain" id="PRO_5003958587" description="Tyrosinase copper-binding domain-containing protein" evidence="3">
    <location>
        <begin position="22"/>
        <end position="372"/>
    </location>
</feature>
<dbReference type="InterPro" id="IPR002227">
    <property type="entry name" value="Tyrosinase_Cu-bd"/>
</dbReference>
<dbReference type="PRINTS" id="PR00092">
    <property type="entry name" value="TYROSINASE"/>
</dbReference>
<evidence type="ECO:0000256" key="3">
    <source>
        <dbReference type="SAM" id="SignalP"/>
    </source>
</evidence>
<dbReference type="Gene3D" id="1.10.1280.10">
    <property type="entry name" value="Di-copper center containing domain from catechol oxidase"/>
    <property type="match status" value="1"/>
</dbReference>
<dbReference type="GO" id="GO:0046872">
    <property type="term" value="F:metal ion binding"/>
    <property type="evidence" value="ECO:0007669"/>
    <property type="project" value="UniProtKB-KW"/>
</dbReference>
<dbReference type="AlphaFoldDB" id="L2FNV4"/>
<dbReference type="PANTHER" id="PTHR11474:SF126">
    <property type="entry name" value="TYROSINASE-LIKE PROTEIN TYR-1-RELATED"/>
    <property type="match status" value="1"/>
</dbReference>
<dbReference type="SUPFAM" id="SSF48056">
    <property type="entry name" value="Di-copper centre-containing domain"/>
    <property type="match status" value="1"/>
</dbReference>
<accession>L2FNV4</accession>
<organism evidence="5">
    <name type="scientific">Colletotrichum fructicola (strain Nara gc5)</name>
    <name type="common">Anthracnose fungus</name>
    <name type="synonym">Colletotrichum gloeosporioides (strain Nara gc5)</name>
    <dbReference type="NCBI Taxonomy" id="1213859"/>
    <lineage>
        <taxon>Eukaryota</taxon>
        <taxon>Fungi</taxon>
        <taxon>Dikarya</taxon>
        <taxon>Ascomycota</taxon>
        <taxon>Pezizomycotina</taxon>
        <taxon>Sordariomycetes</taxon>
        <taxon>Hypocreomycetidae</taxon>
        <taxon>Glomerellales</taxon>
        <taxon>Glomerellaceae</taxon>
        <taxon>Colletotrichum</taxon>
        <taxon>Colletotrichum gloeosporioides species complex</taxon>
    </lineage>
</organism>
<dbReference type="STRING" id="1213859.L2FNV4"/>
<protein>
    <recommendedName>
        <fullName evidence="4">Tyrosinase copper-binding domain-containing protein</fullName>
    </recommendedName>
</protein>
<name>L2FNV4_COLFN</name>
<keyword evidence="2" id="KW-0186">Copper</keyword>
<proteinExistence type="predicted"/>
<feature type="domain" description="Tyrosinase copper-binding" evidence="4">
    <location>
        <begin position="288"/>
        <end position="299"/>
    </location>
</feature>
<dbReference type="HOGENOM" id="CLU_035914_0_0_1"/>
<dbReference type="EMBL" id="KB020969">
    <property type="protein sequence ID" value="ELA27746.1"/>
    <property type="molecule type" value="Genomic_DNA"/>
</dbReference>
<evidence type="ECO:0000256" key="1">
    <source>
        <dbReference type="ARBA" id="ARBA00022723"/>
    </source>
</evidence>
<keyword evidence="1" id="KW-0479">Metal-binding</keyword>
<evidence type="ECO:0000256" key="2">
    <source>
        <dbReference type="ARBA" id="ARBA00023008"/>
    </source>
</evidence>
<feature type="signal peptide" evidence="3">
    <location>
        <begin position="1"/>
        <end position="21"/>
    </location>
</feature>
<dbReference type="Pfam" id="PF00264">
    <property type="entry name" value="Tyrosinase"/>
    <property type="match status" value="1"/>
</dbReference>